<dbReference type="Proteomes" id="UP000247416">
    <property type="component" value="Unassembled WGS sequence"/>
</dbReference>
<dbReference type="Pfam" id="PF10899">
    <property type="entry name" value="AbiGi"/>
    <property type="match status" value="1"/>
</dbReference>
<organism evidence="1 2">
    <name type="scientific">Ureibacillus chungkukjangi</name>
    <dbReference type="NCBI Taxonomy" id="1202712"/>
    <lineage>
        <taxon>Bacteria</taxon>
        <taxon>Bacillati</taxon>
        <taxon>Bacillota</taxon>
        <taxon>Bacilli</taxon>
        <taxon>Bacillales</taxon>
        <taxon>Caryophanaceae</taxon>
        <taxon>Ureibacillus</taxon>
    </lineage>
</organism>
<reference evidence="1 2" key="1">
    <citation type="submission" date="2018-06" db="EMBL/GenBank/DDBJ databases">
        <title>Genomic Encyclopedia of Archaeal and Bacterial Type Strains, Phase II (KMG-II): from individual species to whole genera.</title>
        <authorList>
            <person name="Goeker M."/>
        </authorList>
    </citation>
    <scope>NUCLEOTIDE SEQUENCE [LARGE SCALE GENOMIC DNA]</scope>
    <source>
        <strain evidence="1 2">KACC 16626</strain>
    </source>
</reference>
<protein>
    <submittedName>
        <fullName evidence="1">Abortive phage resistance protein AbiGi (Putative antitoxin)</fullName>
    </submittedName>
</protein>
<proteinExistence type="predicted"/>
<sequence>MVEQKHGNEKKIYVGEGNVPRENNRQYIKPVQSANVLFKFMKDIEYLKTILLHKAILPRYCEEDINYLNINGINKIAFPMSCFCDIHFNKLKFHVHKYGAYGIGLNKTWGIEQGIQPIHYINMDSRLRKDFSDAFNIALENTFENKESVKYLKNYVLHHLLYMKPIDGQMKIGKDEIEDRNFHDEKEWRFIPDFNKVETQLPQIVIPPHINYGSLNSYSEGIIKKPDLWLHYKLENIKYIIVNSEQDRTELIRFIISNKVATDEEQYILFSKILVFKELGEDI</sequence>
<gene>
    <name evidence="1" type="ORF">BJ095_10510</name>
</gene>
<keyword evidence="2" id="KW-1185">Reference proteome</keyword>
<evidence type="ECO:0000313" key="2">
    <source>
        <dbReference type="Proteomes" id="UP000247416"/>
    </source>
</evidence>
<accession>A0A318TTN9</accession>
<dbReference type="AlphaFoldDB" id="A0A318TTN9"/>
<dbReference type="OrthoDB" id="680500at2"/>
<dbReference type="RefSeq" id="WP_107933164.1">
    <property type="nucleotide sequence ID" value="NZ_CP085009.1"/>
</dbReference>
<evidence type="ECO:0000313" key="1">
    <source>
        <dbReference type="EMBL" id="PYF07220.1"/>
    </source>
</evidence>
<dbReference type="InterPro" id="IPR021223">
    <property type="entry name" value="AbiGi"/>
</dbReference>
<comment type="caution">
    <text evidence="1">The sequence shown here is derived from an EMBL/GenBank/DDBJ whole genome shotgun (WGS) entry which is preliminary data.</text>
</comment>
<dbReference type="EMBL" id="QJTJ01000005">
    <property type="protein sequence ID" value="PYF07220.1"/>
    <property type="molecule type" value="Genomic_DNA"/>
</dbReference>
<name>A0A318TTN9_9BACL</name>